<keyword evidence="1" id="KW-0812">Transmembrane</keyword>
<evidence type="ECO:0000313" key="3">
    <source>
        <dbReference type="Proteomes" id="UP000198539"/>
    </source>
</evidence>
<organism evidence="2 3">
    <name type="scientific">Roseicitreum antarcticum</name>
    <dbReference type="NCBI Taxonomy" id="564137"/>
    <lineage>
        <taxon>Bacteria</taxon>
        <taxon>Pseudomonadati</taxon>
        <taxon>Pseudomonadota</taxon>
        <taxon>Alphaproteobacteria</taxon>
        <taxon>Rhodobacterales</taxon>
        <taxon>Paracoccaceae</taxon>
        <taxon>Roseicitreum</taxon>
    </lineage>
</organism>
<name>A0A1H2UQC1_9RHOB</name>
<feature type="transmembrane region" description="Helical" evidence="1">
    <location>
        <begin position="94"/>
        <end position="119"/>
    </location>
</feature>
<reference evidence="2 3" key="1">
    <citation type="submission" date="2016-10" db="EMBL/GenBank/DDBJ databases">
        <authorList>
            <person name="de Groot N.N."/>
        </authorList>
    </citation>
    <scope>NUCLEOTIDE SEQUENCE [LARGE SCALE GENOMIC DNA]</scope>
    <source>
        <strain evidence="2 3">CGMCC 1.8894</strain>
    </source>
</reference>
<keyword evidence="3" id="KW-1185">Reference proteome</keyword>
<gene>
    <name evidence="2" type="ORF">SAMN04488238_102461</name>
</gene>
<dbReference type="RefSeq" id="WP_092886174.1">
    <property type="nucleotide sequence ID" value="NZ_CP061498.1"/>
</dbReference>
<sequence>MADADITTLGRDVALLLRQRLNARGDDLAELVKDVRRQLPRKLRSEALYLAEIQPMAAHPKLRKQVDTARAIKAHRALTGHLAPLGRAQRRVDLLLSMLGSLAFGVLVLTCVVVAVLVARGYL</sequence>
<accession>A0A1H2UQC1</accession>
<dbReference type="EMBL" id="FNOM01000002">
    <property type="protein sequence ID" value="SDW58282.1"/>
    <property type="molecule type" value="Genomic_DNA"/>
</dbReference>
<dbReference type="STRING" id="564137.SAMN04488238_102461"/>
<dbReference type="OrthoDB" id="7874312at2"/>
<dbReference type="Proteomes" id="UP000198539">
    <property type="component" value="Unassembled WGS sequence"/>
</dbReference>
<protein>
    <submittedName>
        <fullName evidence="2">Uncharacterized protein</fullName>
    </submittedName>
</protein>
<evidence type="ECO:0000256" key="1">
    <source>
        <dbReference type="SAM" id="Phobius"/>
    </source>
</evidence>
<dbReference type="AlphaFoldDB" id="A0A1H2UQC1"/>
<keyword evidence="1" id="KW-1133">Transmembrane helix</keyword>
<evidence type="ECO:0000313" key="2">
    <source>
        <dbReference type="EMBL" id="SDW58282.1"/>
    </source>
</evidence>
<keyword evidence="1" id="KW-0472">Membrane</keyword>
<proteinExistence type="predicted"/>